<sequence length="214" mass="21706">MEGFKVFQVIAILAAVSVISVNGQISTSCTASMISSFTPCLNFITGSTSNGSSPTQGCCGAVKSLMSGSMDCACLIITANVPFQLPINRTLALGLPRACNMGGVPVQCKGSGTPLPAPGPVPFLLPPTLPPTAASPLSPRASKASAEGPASESDTPLDLIPASAPGDEDEPEDPSATINPGIRPVVQPSASNPSYISPPSLLILLIGITIFKLY</sequence>
<name>A0A061DPJ2_THECC</name>
<keyword evidence="8" id="KW-0449">Lipoprotein</keyword>
<dbReference type="Pfam" id="PF14368">
    <property type="entry name" value="LTP_2"/>
    <property type="match status" value="1"/>
</dbReference>
<evidence type="ECO:0000313" key="12">
    <source>
        <dbReference type="EMBL" id="EOX94704.1"/>
    </source>
</evidence>
<keyword evidence="13" id="KW-1185">Reference proteome</keyword>
<dbReference type="InParanoid" id="A0A061DPJ2"/>
<keyword evidence="6" id="KW-1015">Disulfide bond</keyword>
<evidence type="ECO:0000256" key="5">
    <source>
        <dbReference type="ARBA" id="ARBA00022729"/>
    </source>
</evidence>
<dbReference type="STRING" id="3641.A0A061DPJ2"/>
<evidence type="ECO:0000256" key="3">
    <source>
        <dbReference type="ARBA" id="ARBA00022475"/>
    </source>
</evidence>
<evidence type="ECO:0000256" key="2">
    <source>
        <dbReference type="ARBA" id="ARBA00009748"/>
    </source>
</evidence>
<evidence type="ECO:0000256" key="9">
    <source>
        <dbReference type="SAM" id="MobiDB-lite"/>
    </source>
</evidence>
<keyword evidence="4" id="KW-0472">Membrane</keyword>
<dbReference type="InterPro" id="IPR016140">
    <property type="entry name" value="Bifunc_inhib/LTP/seed_store"/>
</dbReference>
<proteinExistence type="inferred from homology"/>
<dbReference type="Gramene" id="EOX94704">
    <property type="protein sequence ID" value="EOX94704"/>
    <property type="gene ID" value="TCM_004316"/>
</dbReference>
<dbReference type="Proteomes" id="UP000026915">
    <property type="component" value="Chromosome 1"/>
</dbReference>
<dbReference type="PANTHER" id="PTHR33044">
    <property type="entry name" value="BIFUNCTIONAL INHIBITOR/LIPID-TRANSFER PROTEIN/SEED STORAGE 2S ALBUMIN SUPERFAMILY PROTEIN-RELATED"/>
    <property type="match status" value="1"/>
</dbReference>
<dbReference type="OMA" id="ACNINGL"/>
<dbReference type="InterPro" id="IPR036312">
    <property type="entry name" value="Bifun_inhib/LTP/seed_sf"/>
</dbReference>
<keyword evidence="3" id="KW-1003">Cell membrane</keyword>
<keyword evidence="4" id="KW-0336">GPI-anchor</keyword>
<dbReference type="Gramene" id="Tc01v2_t022850.1">
    <property type="protein sequence ID" value="Tc01v2_p022850.1"/>
    <property type="gene ID" value="Tc01v2_g022850"/>
</dbReference>
<accession>A0A061DPJ2</accession>
<evidence type="ECO:0000256" key="7">
    <source>
        <dbReference type="ARBA" id="ARBA00023180"/>
    </source>
</evidence>
<evidence type="ECO:0000256" key="8">
    <source>
        <dbReference type="ARBA" id="ARBA00023288"/>
    </source>
</evidence>
<evidence type="ECO:0000256" key="1">
    <source>
        <dbReference type="ARBA" id="ARBA00004609"/>
    </source>
</evidence>
<dbReference type="KEGG" id="tcc:18613309"/>
<dbReference type="AlphaFoldDB" id="A0A061DPJ2"/>
<keyword evidence="7" id="KW-0325">Glycoprotein</keyword>
<evidence type="ECO:0000256" key="6">
    <source>
        <dbReference type="ARBA" id="ARBA00023157"/>
    </source>
</evidence>
<organism evidence="12 13">
    <name type="scientific">Theobroma cacao</name>
    <name type="common">Cacao</name>
    <name type="synonym">Cocoa</name>
    <dbReference type="NCBI Taxonomy" id="3641"/>
    <lineage>
        <taxon>Eukaryota</taxon>
        <taxon>Viridiplantae</taxon>
        <taxon>Streptophyta</taxon>
        <taxon>Embryophyta</taxon>
        <taxon>Tracheophyta</taxon>
        <taxon>Spermatophyta</taxon>
        <taxon>Magnoliopsida</taxon>
        <taxon>eudicotyledons</taxon>
        <taxon>Gunneridae</taxon>
        <taxon>Pentapetalae</taxon>
        <taxon>rosids</taxon>
        <taxon>malvids</taxon>
        <taxon>Malvales</taxon>
        <taxon>Malvaceae</taxon>
        <taxon>Byttnerioideae</taxon>
        <taxon>Theobroma</taxon>
    </lineage>
</organism>
<feature type="domain" description="Bifunctional inhibitor/plant lipid transfer protein/seed storage helical" evidence="11">
    <location>
        <begin position="29"/>
        <end position="108"/>
    </location>
</feature>
<dbReference type="SUPFAM" id="SSF47699">
    <property type="entry name" value="Bifunctional inhibitor/lipid-transfer protein/seed storage 2S albumin"/>
    <property type="match status" value="1"/>
</dbReference>
<comment type="similarity">
    <text evidence="2">Belongs to the plant LTP family.</text>
</comment>
<dbReference type="GO" id="GO:0098552">
    <property type="term" value="C:side of membrane"/>
    <property type="evidence" value="ECO:0007669"/>
    <property type="project" value="UniProtKB-KW"/>
</dbReference>
<dbReference type="InterPro" id="IPR043325">
    <property type="entry name" value="LTSS"/>
</dbReference>
<dbReference type="FunCoup" id="A0A061DPJ2">
    <property type="interactions" value="53"/>
</dbReference>
<evidence type="ECO:0000313" key="13">
    <source>
        <dbReference type="Proteomes" id="UP000026915"/>
    </source>
</evidence>
<dbReference type="PROSITE" id="PS51257">
    <property type="entry name" value="PROKAR_LIPOPROTEIN"/>
    <property type="match status" value="1"/>
</dbReference>
<protein>
    <submittedName>
        <fullName evidence="12">Bifunctional inhibitor/lipid-transfer protein/seed storage 2S albumin superfamily protein</fullName>
    </submittedName>
</protein>
<evidence type="ECO:0000256" key="4">
    <source>
        <dbReference type="ARBA" id="ARBA00022622"/>
    </source>
</evidence>
<dbReference type="HOGENOM" id="CLU_085549_2_0_1"/>
<feature type="region of interest" description="Disordered" evidence="9">
    <location>
        <begin position="119"/>
        <end position="184"/>
    </location>
</feature>
<dbReference type="eggNOG" id="ENOG502RZXE">
    <property type="taxonomic scope" value="Eukaryota"/>
</dbReference>
<comment type="subcellular location">
    <subcellularLocation>
        <location evidence="1">Cell membrane</location>
        <topology evidence="1">Lipid-anchor</topology>
        <topology evidence="1">GPI-anchor</topology>
    </subcellularLocation>
</comment>
<feature type="signal peptide" evidence="10">
    <location>
        <begin position="1"/>
        <end position="23"/>
    </location>
</feature>
<feature type="compositionally biased region" description="Pro residues" evidence="9">
    <location>
        <begin position="119"/>
        <end position="130"/>
    </location>
</feature>
<dbReference type="OrthoDB" id="1914452at2759"/>
<dbReference type="CDD" id="cd00010">
    <property type="entry name" value="AAI_LTSS"/>
    <property type="match status" value="1"/>
</dbReference>
<dbReference type="SMART" id="SM00499">
    <property type="entry name" value="AAI"/>
    <property type="match status" value="1"/>
</dbReference>
<feature type="chain" id="PRO_5001596102" evidence="10">
    <location>
        <begin position="24"/>
        <end position="214"/>
    </location>
</feature>
<dbReference type="GO" id="GO:0005886">
    <property type="term" value="C:plasma membrane"/>
    <property type="evidence" value="ECO:0007669"/>
    <property type="project" value="UniProtKB-SubCell"/>
</dbReference>
<evidence type="ECO:0000259" key="11">
    <source>
        <dbReference type="SMART" id="SM00499"/>
    </source>
</evidence>
<gene>
    <name evidence="12" type="ORF">TCM_004316</name>
</gene>
<keyword evidence="5 10" id="KW-0732">Signal</keyword>
<reference evidence="12 13" key="1">
    <citation type="journal article" date="2013" name="Genome Biol.">
        <title>The genome sequence of the most widely cultivated cacao type and its use to identify candidate genes regulating pod color.</title>
        <authorList>
            <person name="Motamayor J.C."/>
            <person name="Mockaitis K."/>
            <person name="Schmutz J."/>
            <person name="Haiminen N."/>
            <person name="Iii D.L."/>
            <person name="Cornejo O."/>
            <person name="Findley S.D."/>
            <person name="Zheng P."/>
            <person name="Utro F."/>
            <person name="Royaert S."/>
            <person name="Saski C."/>
            <person name="Jenkins J."/>
            <person name="Podicheti R."/>
            <person name="Zhao M."/>
            <person name="Scheffler B.E."/>
            <person name="Stack J.C."/>
            <person name="Feltus F.A."/>
            <person name="Mustiga G.M."/>
            <person name="Amores F."/>
            <person name="Phillips W."/>
            <person name="Marelli J.P."/>
            <person name="May G.D."/>
            <person name="Shapiro H."/>
            <person name="Ma J."/>
            <person name="Bustamante C.D."/>
            <person name="Schnell R.J."/>
            <person name="Main D."/>
            <person name="Gilbert D."/>
            <person name="Parida L."/>
            <person name="Kuhn D.N."/>
        </authorList>
    </citation>
    <scope>NUCLEOTIDE SEQUENCE [LARGE SCALE GENOMIC DNA]</scope>
    <source>
        <strain evidence="13">cv. Matina 1-6</strain>
    </source>
</reference>
<evidence type="ECO:0000256" key="10">
    <source>
        <dbReference type="SAM" id="SignalP"/>
    </source>
</evidence>
<dbReference type="Gene3D" id="1.10.110.10">
    <property type="entry name" value="Plant lipid-transfer and hydrophobic proteins"/>
    <property type="match status" value="1"/>
</dbReference>
<dbReference type="EMBL" id="CM001879">
    <property type="protein sequence ID" value="EOX94704.1"/>
    <property type="molecule type" value="Genomic_DNA"/>
</dbReference>